<dbReference type="Gene3D" id="3.30.530.20">
    <property type="match status" value="1"/>
</dbReference>
<protein>
    <recommendedName>
        <fullName evidence="2">Activator of Hsp90 ATPase homologue 1/2-like C-terminal domain-containing protein</fullName>
    </recommendedName>
</protein>
<dbReference type="RefSeq" id="WP_189000809.1">
    <property type="nucleotide sequence ID" value="NZ_BMHP01000017.1"/>
</dbReference>
<dbReference type="InterPro" id="IPR023393">
    <property type="entry name" value="START-like_dom_sf"/>
</dbReference>
<keyword evidence="4" id="KW-1185">Reference proteome</keyword>
<proteinExistence type="inferred from homology"/>
<name>A0A916ZKS7_9BACL</name>
<dbReference type="AlphaFoldDB" id="A0A916ZKS7"/>
<gene>
    <name evidence="3" type="ORF">GCM10010911_71170</name>
</gene>
<comment type="similarity">
    <text evidence="1">Belongs to the AHA1 family.</text>
</comment>
<evidence type="ECO:0000313" key="3">
    <source>
        <dbReference type="EMBL" id="GGE01933.1"/>
    </source>
</evidence>
<feature type="domain" description="Activator of Hsp90 ATPase homologue 1/2-like C-terminal" evidence="2">
    <location>
        <begin position="87"/>
        <end position="195"/>
    </location>
</feature>
<dbReference type="InterPro" id="IPR013538">
    <property type="entry name" value="ASHA1/2-like_C"/>
</dbReference>
<dbReference type="SUPFAM" id="SSF55961">
    <property type="entry name" value="Bet v1-like"/>
    <property type="match status" value="1"/>
</dbReference>
<sequence length="209" mass="23766">MASNLFKTDIKAETGMEWEEWIQTLDEDHATSYSHDGLTAYLQEVHAASDKWAPLIAAMYGQKLGRKPVGQTAAVGFNIGVRKTVAIPREQIWSYLLSPAGLKLWIGDISSLPLAVGSEFKSNDGTTGKLGVVKPYEKLRMSWQRKDWDTPSTLQIYLLSSSKGKTTVSFHQEKLEDLYMREMMRLHWEKTLDILIQDNTKERDLHSHP</sequence>
<dbReference type="Pfam" id="PF08327">
    <property type="entry name" value="AHSA1"/>
    <property type="match status" value="1"/>
</dbReference>
<evidence type="ECO:0000256" key="1">
    <source>
        <dbReference type="ARBA" id="ARBA00006817"/>
    </source>
</evidence>
<reference evidence="3" key="1">
    <citation type="journal article" date="2014" name="Int. J. Syst. Evol. Microbiol.">
        <title>Complete genome sequence of Corynebacterium casei LMG S-19264T (=DSM 44701T), isolated from a smear-ripened cheese.</title>
        <authorList>
            <consortium name="US DOE Joint Genome Institute (JGI-PGF)"/>
            <person name="Walter F."/>
            <person name="Albersmeier A."/>
            <person name="Kalinowski J."/>
            <person name="Ruckert C."/>
        </authorList>
    </citation>
    <scope>NUCLEOTIDE SEQUENCE</scope>
    <source>
        <strain evidence="3">CGMCC 1.15178</strain>
    </source>
</reference>
<accession>A0A916ZKS7</accession>
<reference evidence="3" key="2">
    <citation type="submission" date="2020-09" db="EMBL/GenBank/DDBJ databases">
        <authorList>
            <person name="Sun Q."/>
            <person name="Zhou Y."/>
        </authorList>
    </citation>
    <scope>NUCLEOTIDE SEQUENCE</scope>
    <source>
        <strain evidence="3">CGMCC 1.15178</strain>
    </source>
</reference>
<comment type="caution">
    <text evidence="3">The sequence shown here is derived from an EMBL/GenBank/DDBJ whole genome shotgun (WGS) entry which is preliminary data.</text>
</comment>
<evidence type="ECO:0000259" key="2">
    <source>
        <dbReference type="Pfam" id="PF08327"/>
    </source>
</evidence>
<dbReference type="Proteomes" id="UP000612456">
    <property type="component" value="Unassembled WGS sequence"/>
</dbReference>
<evidence type="ECO:0000313" key="4">
    <source>
        <dbReference type="Proteomes" id="UP000612456"/>
    </source>
</evidence>
<organism evidence="3 4">
    <name type="scientific">Paenibacillus nasutitermitis</name>
    <dbReference type="NCBI Taxonomy" id="1652958"/>
    <lineage>
        <taxon>Bacteria</taxon>
        <taxon>Bacillati</taxon>
        <taxon>Bacillota</taxon>
        <taxon>Bacilli</taxon>
        <taxon>Bacillales</taxon>
        <taxon>Paenibacillaceae</taxon>
        <taxon>Paenibacillus</taxon>
    </lineage>
</organism>
<dbReference type="EMBL" id="BMHP01000017">
    <property type="protein sequence ID" value="GGE01933.1"/>
    <property type="molecule type" value="Genomic_DNA"/>
</dbReference>